<evidence type="ECO:0000256" key="2">
    <source>
        <dbReference type="ARBA" id="ARBA00022729"/>
    </source>
</evidence>
<reference evidence="6 7" key="1">
    <citation type="submission" date="2020-06" db="EMBL/GenBank/DDBJ databases">
        <title>Transcriptomic and genomic resources for Thalictrum thalictroides and T. hernandezii: Facilitating candidate gene discovery in an emerging model plant lineage.</title>
        <authorList>
            <person name="Arias T."/>
            <person name="Riano-Pachon D.M."/>
            <person name="Di Stilio V.S."/>
        </authorList>
    </citation>
    <scope>NUCLEOTIDE SEQUENCE [LARGE SCALE GENOMIC DNA]</scope>
    <source>
        <strain evidence="7">cv. WT478/WT964</strain>
        <tissue evidence="6">Leaves</tissue>
    </source>
</reference>
<dbReference type="EMBL" id="JABWDY010040701">
    <property type="protein sequence ID" value="KAF5177936.1"/>
    <property type="molecule type" value="Genomic_DNA"/>
</dbReference>
<dbReference type="AlphaFoldDB" id="A0A7J6UZ30"/>
<dbReference type="InterPro" id="IPR032675">
    <property type="entry name" value="LRR_dom_sf"/>
</dbReference>
<organism evidence="6 7">
    <name type="scientific">Thalictrum thalictroides</name>
    <name type="common">Rue-anemone</name>
    <name type="synonym">Anemone thalictroides</name>
    <dbReference type="NCBI Taxonomy" id="46969"/>
    <lineage>
        <taxon>Eukaryota</taxon>
        <taxon>Viridiplantae</taxon>
        <taxon>Streptophyta</taxon>
        <taxon>Embryophyta</taxon>
        <taxon>Tracheophyta</taxon>
        <taxon>Spermatophyta</taxon>
        <taxon>Magnoliopsida</taxon>
        <taxon>Ranunculales</taxon>
        <taxon>Ranunculaceae</taxon>
        <taxon>Thalictroideae</taxon>
        <taxon>Thalictrum</taxon>
    </lineage>
</organism>
<dbReference type="SUPFAM" id="SSF52058">
    <property type="entry name" value="L domain-like"/>
    <property type="match status" value="1"/>
</dbReference>
<comment type="subcellular location">
    <subcellularLocation>
        <location evidence="1">Membrane</location>
    </subcellularLocation>
</comment>
<evidence type="ECO:0000313" key="6">
    <source>
        <dbReference type="EMBL" id="KAF5177936.1"/>
    </source>
</evidence>
<name>A0A7J6UZ30_THATH</name>
<dbReference type="Proteomes" id="UP000554482">
    <property type="component" value="Unassembled WGS sequence"/>
</dbReference>
<keyword evidence="6" id="KW-0418">Kinase</keyword>
<evidence type="ECO:0000256" key="4">
    <source>
        <dbReference type="ARBA" id="ARBA00023136"/>
    </source>
</evidence>
<evidence type="ECO:0000256" key="3">
    <source>
        <dbReference type="ARBA" id="ARBA00022737"/>
    </source>
</evidence>
<keyword evidence="6" id="KW-0808">Transferase</keyword>
<dbReference type="Pfam" id="PF00560">
    <property type="entry name" value="LRR_1"/>
    <property type="match status" value="1"/>
</dbReference>
<proteinExistence type="predicted"/>
<keyword evidence="7" id="KW-1185">Reference proteome</keyword>
<keyword evidence="4" id="KW-0472">Membrane</keyword>
<dbReference type="OrthoDB" id="1921806at2759"/>
<protein>
    <submittedName>
        <fullName evidence="6">Leucine-rich repeat protein kinase family protein</fullName>
    </submittedName>
</protein>
<dbReference type="PANTHER" id="PTHR45974">
    <property type="entry name" value="RECEPTOR-LIKE PROTEIN 55"/>
    <property type="match status" value="1"/>
</dbReference>
<accession>A0A7J6UZ30</accession>
<keyword evidence="5" id="KW-0325">Glycoprotein</keyword>
<evidence type="ECO:0000256" key="1">
    <source>
        <dbReference type="ARBA" id="ARBA00004370"/>
    </source>
</evidence>
<evidence type="ECO:0000256" key="5">
    <source>
        <dbReference type="ARBA" id="ARBA00023180"/>
    </source>
</evidence>
<dbReference type="GO" id="GO:0016301">
    <property type="term" value="F:kinase activity"/>
    <property type="evidence" value="ECO:0007669"/>
    <property type="project" value="UniProtKB-KW"/>
</dbReference>
<feature type="non-terminal residue" evidence="6">
    <location>
        <position position="1"/>
    </location>
</feature>
<gene>
    <name evidence="6" type="ORF">FRX31_032478</name>
</gene>
<keyword evidence="2" id="KW-0732">Signal</keyword>
<dbReference type="Gene3D" id="3.80.10.10">
    <property type="entry name" value="Ribonuclease Inhibitor"/>
    <property type="match status" value="2"/>
</dbReference>
<dbReference type="Pfam" id="PF13855">
    <property type="entry name" value="LRR_8"/>
    <property type="match status" value="1"/>
</dbReference>
<dbReference type="InterPro" id="IPR001611">
    <property type="entry name" value="Leu-rich_rpt"/>
</dbReference>
<sequence length="318" mass="35780">LDNNHFDGTIPASYGNMSELLKLSLRNCSLQGAVPDLSRIPRLAYLDLSRNKLNQSIPSNKLSDEITTIDLSYNNLSGDIPANFSGLPRLQKLSLKNNSLSGVLPSNIWQNRILNGNESLLLDFQYNMLSNISTSLDPPANVTIRLQGNPVCQANQLNIVQLCKSQAAGHEDAPVSSTNTPAQWCRSQSCPEFYEYVEESPVPCFCAAPLKVGYRMKSPGFSDFLPYENMFEINLTSGLGLDQYQLSIVSFIWEEGPRLRMYLNIFPEYNNHSNTFNESEIRRIRSKFTGWNLHHNEIFGPQELLNFTLLGPYENGMS</sequence>
<keyword evidence="3" id="KW-0677">Repeat</keyword>
<comment type="caution">
    <text evidence="6">The sequence shown here is derived from an EMBL/GenBank/DDBJ whole genome shotgun (WGS) entry which is preliminary data.</text>
</comment>
<dbReference type="GO" id="GO:0016020">
    <property type="term" value="C:membrane"/>
    <property type="evidence" value="ECO:0007669"/>
    <property type="project" value="UniProtKB-SubCell"/>
</dbReference>
<evidence type="ECO:0000313" key="7">
    <source>
        <dbReference type="Proteomes" id="UP000554482"/>
    </source>
</evidence>
<dbReference type="PANTHER" id="PTHR45974:SF134">
    <property type="entry name" value="OS01G0960400 PROTEIN"/>
    <property type="match status" value="1"/>
</dbReference>